<evidence type="ECO:0000256" key="3">
    <source>
        <dbReference type="ARBA" id="ARBA00022692"/>
    </source>
</evidence>
<dbReference type="RefSeq" id="WP_015348793.1">
    <property type="nucleotide sequence ID" value="NC_020126.1"/>
</dbReference>
<evidence type="ECO:0000256" key="6">
    <source>
        <dbReference type="ARBA" id="ARBA00038076"/>
    </source>
</evidence>
<reference evidence="10 11" key="1">
    <citation type="journal article" date="2013" name="Genome Announc.">
        <title>Complete genome sequence of Myxococcus stipitatus strain DSM 14675, a fruiting myxobacterium.</title>
        <authorList>
            <person name="Huntley S."/>
            <person name="Kneip S."/>
            <person name="Treuner-Lange A."/>
            <person name="Sogaard-Andersen L."/>
        </authorList>
    </citation>
    <scope>NUCLEOTIDE SEQUENCE [LARGE SCALE GENOMIC DNA]</scope>
    <source>
        <strain evidence="11">DSM 14675 / JCM 12634 / Mx s8</strain>
    </source>
</reference>
<proteinExistence type="inferred from homology"/>
<evidence type="ECO:0000313" key="10">
    <source>
        <dbReference type="EMBL" id="AGC44532.1"/>
    </source>
</evidence>
<evidence type="ECO:0000256" key="4">
    <source>
        <dbReference type="ARBA" id="ARBA00022989"/>
    </source>
</evidence>
<keyword evidence="4 7" id="KW-1133">Transmembrane helix</keyword>
<dbReference type="InterPro" id="IPR003838">
    <property type="entry name" value="ABC3_permease_C"/>
</dbReference>
<keyword evidence="3 7" id="KW-0812">Transmembrane</keyword>
<dbReference type="Proteomes" id="UP000011131">
    <property type="component" value="Chromosome"/>
</dbReference>
<dbReference type="InterPro" id="IPR050250">
    <property type="entry name" value="Macrolide_Exporter_MacB"/>
</dbReference>
<feature type="domain" description="ABC3 transporter permease C-terminal" evidence="8">
    <location>
        <begin position="683"/>
        <end position="796"/>
    </location>
</feature>
<dbReference type="KEGG" id="msd:MYSTI_03219"/>
<feature type="transmembrane region" description="Helical" evidence="7">
    <location>
        <begin position="364"/>
        <end position="385"/>
    </location>
</feature>
<feature type="domain" description="ABC3 transporter permease C-terminal" evidence="8">
    <location>
        <begin position="278"/>
        <end position="394"/>
    </location>
</feature>
<comment type="similarity">
    <text evidence="6">Belongs to the ABC-4 integral membrane protein family.</text>
</comment>
<dbReference type="PANTHER" id="PTHR30572">
    <property type="entry name" value="MEMBRANE COMPONENT OF TRANSPORTER-RELATED"/>
    <property type="match status" value="1"/>
</dbReference>
<feature type="transmembrane region" description="Helical" evidence="7">
    <location>
        <begin position="273"/>
        <end position="300"/>
    </location>
</feature>
<name>L7UAB8_MYXSD</name>
<dbReference type="GO" id="GO:0022857">
    <property type="term" value="F:transmembrane transporter activity"/>
    <property type="evidence" value="ECO:0007669"/>
    <property type="project" value="TreeGrafter"/>
</dbReference>
<dbReference type="InterPro" id="IPR017800">
    <property type="entry name" value="ADOP"/>
</dbReference>
<evidence type="ECO:0008006" key="12">
    <source>
        <dbReference type="Google" id="ProtNLM"/>
    </source>
</evidence>
<feature type="transmembrane region" description="Helical" evidence="7">
    <location>
        <begin position="732"/>
        <end position="755"/>
    </location>
</feature>
<dbReference type="Pfam" id="PF12704">
    <property type="entry name" value="MacB_PCD"/>
    <property type="match status" value="2"/>
</dbReference>
<feature type="transmembrane region" description="Helical" evidence="7">
    <location>
        <begin position="767"/>
        <end position="786"/>
    </location>
</feature>
<comment type="subcellular location">
    <subcellularLocation>
        <location evidence="1">Cell membrane</location>
        <topology evidence="1">Multi-pass membrane protein</topology>
    </subcellularLocation>
</comment>
<dbReference type="Pfam" id="PF02687">
    <property type="entry name" value="FtsX"/>
    <property type="match status" value="2"/>
</dbReference>
<evidence type="ECO:0000256" key="2">
    <source>
        <dbReference type="ARBA" id="ARBA00022475"/>
    </source>
</evidence>
<sequence>MDSLRQDLRYALRTLKHTPGFTIAAVVTLALAIGANTVLFSAIHAMLLKPLPFRSPAELVRIWCDQEGIAFASVTPTELLGWREHSKGFSELAGFSRHDLSLTGGDTPERVRAARVTPNFFKLLGTPPTQGRDFVDEDAQPDNASRTALVSHGFWRDSMGGAADAVGRDIMLDGHSHTVVGILPEGFNFPDFGDDVEVWLPDWMNPEAHGNHYMRVLGRLAPGISMEAATADLPRAARAVHEARVGDKPDKAHAVTTLRWQEHLTASSRPVLWALWGAVGFVLLIACANVANLLLVRALARQRDGAIRAALGASRRRRVQQALAESVLLGLLGGVIGLLLVMWGMELVRTLLPESMLRMTPVELSVPALLFSLGLSVGAGLLFGLAPALHTTGMDVLPLLKQSSTAVGARANHPLRNMLVAVQLALALVLLVGTVLMVQTLRNVQGVSPGFDAEGVLAGRLSLPDVKYPQPENLRGFYAELLGRLRALPGVESAGVVNDAPLGGSNTNGDFTLEGGSVNPTARHVAEFRVASSDYFRTLRIAVRQGRDFGPQDSEKGAPVIIVNESFVRTFLGGNEPLGRRVRLDWSDNAPFREIIGVVADVRHSRLTEPATPEAYIPFEQYPLRVMSVVLKTRREPSTLAGSVRLELKAMDADQPIFDLLPFDSRMERQLSRPLATTRLLAAFALLALVLAGVGVYGVMAYSVGQRTRELGIRLALGAHPRQVLGLVMRQGLRLTVMGVGMGLLTAGVCMRLLASLLYGVNANEPTVFVGVALVLAGVSLLATWVPALRASRVSPSVSLRAE</sequence>
<feature type="domain" description="MacB-like periplasmic core" evidence="9">
    <location>
        <begin position="426"/>
        <end position="633"/>
    </location>
</feature>
<dbReference type="AlphaFoldDB" id="L7UAB8"/>
<dbReference type="InterPro" id="IPR025857">
    <property type="entry name" value="MacB_PCD"/>
</dbReference>
<accession>L7UAB8</accession>
<evidence type="ECO:0000256" key="1">
    <source>
        <dbReference type="ARBA" id="ARBA00004651"/>
    </source>
</evidence>
<evidence type="ECO:0000256" key="5">
    <source>
        <dbReference type="ARBA" id="ARBA00023136"/>
    </source>
</evidence>
<dbReference type="STRING" id="1278073.MYSTI_03219"/>
<feature type="transmembrane region" description="Helical" evidence="7">
    <location>
        <begin position="321"/>
        <end position="344"/>
    </location>
</feature>
<evidence type="ECO:0000313" key="11">
    <source>
        <dbReference type="Proteomes" id="UP000011131"/>
    </source>
</evidence>
<organism evidence="10 11">
    <name type="scientific">Myxococcus stipitatus (strain DSM 14675 / JCM 12634 / Mx s8)</name>
    <dbReference type="NCBI Taxonomy" id="1278073"/>
    <lineage>
        <taxon>Bacteria</taxon>
        <taxon>Pseudomonadati</taxon>
        <taxon>Myxococcota</taxon>
        <taxon>Myxococcia</taxon>
        <taxon>Myxococcales</taxon>
        <taxon>Cystobacterineae</taxon>
        <taxon>Myxococcaceae</taxon>
        <taxon>Myxococcus</taxon>
    </lineage>
</organism>
<protein>
    <recommendedName>
        <fullName evidence="12">ABC transporter permease</fullName>
    </recommendedName>
</protein>
<evidence type="ECO:0000259" key="9">
    <source>
        <dbReference type="Pfam" id="PF12704"/>
    </source>
</evidence>
<evidence type="ECO:0000259" key="8">
    <source>
        <dbReference type="Pfam" id="PF02687"/>
    </source>
</evidence>
<dbReference type="GO" id="GO:0005886">
    <property type="term" value="C:plasma membrane"/>
    <property type="evidence" value="ECO:0007669"/>
    <property type="project" value="UniProtKB-SubCell"/>
</dbReference>
<evidence type="ECO:0000256" key="7">
    <source>
        <dbReference type="SAM" id="Phobius"/>
    </source>
</evidence>
<feature type="transmembrane region" description="Helical" evidence="7">
    <location>
        <begin position="680"/>
        <end position="704"/>
    </location>
</feature>
<feature type="transmembrane region" description="Helical" evidence="7">
    <location>
        <begin position="418"/>
        <end position="438"/>
    </location>
</feature>
<gene>
    <name evidence="10" type="ordered locus">MYSTI_03219</name>
</gene>
<dbReference type="EMBL" id="CP004025">
    <property type="protein sequence ID" value="AGC44532.1"/>
    <property type="molecule type" value="Genomic_DNA"/>
</dbReference>
<dbReference type="PANTHER" id="PTHR30572:SF4">
    <property type="entry name" value="ABC TRANSPORTER PERMEASE YTRF"/>
    <property type="match status" value="1"/>
</dbReference>
<keyword evidence="5 7" id="KW-0472">Membrane</keyword>
<feature type="transmembrane region" description="Helical" evidence="7">
    <location>
        <begin position="21"/>
        <end position="47"/>
    </location>
</feature>
<keyword evidence="11" id="KW-1185">Reference proteome</keyword>
<keyword evidence="2" id="KW-1003">Cell membrane</keyword>
<dbReference type="eggNOG" id="COG0577">
    <property type="taxonomic scope" value="Bacteria"/>
</dbReference>
<dbReference type="NCBIfam" id="TIGR03434">
    <property type="entry name" value="ADOP"/>
    <property type="match status" value="1"/>
</dbReference>
<dbReference type="PATRIC" id="fig|1278073.3.peg.3279"/>
<feature type="domain" description="MacB-like periplasmic core" evidence="9">
    <location>
        <begin position="22"/>
        <end position="234"/>
    </location>
</feature>
<dbReference type="HOGENOM" id="CLU_009433_1_0_7"/>